<gene>
    <name evidence="5" type="ORF">BDN70DRAFT_74447</name>
</gene>
<keyword evidence="3" id="KW-0378">Hydrolase</keyword>
<dbReference type="EMBL" id="MU155245">
    <property type="protein sequence ID" value="KAF9477974.1"/>
    <property type="molecule type" value="Genomic_DNA"/>
</dbReference>
<evidence type="ECO:0000256" key="1">
    <source>
        <dbReference type="ARBA" id="ARBA00009005"/>
    </source>
</evidence>
<evidence type="ECO:0000259" key="4">
    <source>
        <dbReference type="Pfam" id="PF00656"/>
    </source>
</evidence>
<dbReference type="PANTHER" id="PTHR48104:SF30">
    <property type="entry name" value="METACASPASE-1"/>
    <property type="match status" value="1"/>
</dbReference>
<comment type="similarity">
    <text evidence="1">Belongs to the peptidase C14B family.</text>
</comment>
<dbReference type="PANTHER" id="PTHR48104">
    <property type="entry name" value="METACASPASE-4"/>
    <property type="match status" value="1"/>
</dbReference>
<dbReference type="InterPro" id="IPR011600">
    <property type="entry name" value="Pept_C14_caspase"/>
</dbReference>
<keyword evidence="6" id="KW-1185">Reference proteome</keyword>
<organism evidence="5 6">
    <name type="scientific">Pholiota conissans</name>
    <dbReference type="NCBI Taxonomy" id="109636"/>
    <lineage>
        <taxon>Eukaryota</taxon>
        <taxon>Fungi</taxon>
        <taxon>Dikarya</taxon>
        <taxon>Basidiomycota</taxon>
        <taxon>Agaricomycotina</taxon>
        <taxon>Agaricomycetes</taxon>
        <taxon>Agaricomycetidae</taxon>
        <taxon>Agaricales</taxon>
        <taxon>Agaricineae</taxon>
        <taxon>Strophariaceae</taxon>
        <taxon>Pholiota</taxon>
    </lineage>
</organism>
<keyword evidence="3" id="KW-0645">Protease</keyword>
<dbReference type="GO" id="GO:0006508">
    <property type="term" value="P:proteolysis"/>
    <property type="evidence" value="ECO:0007669"/>
    <property type="project" value="InterPro"/>
</dbReference>
<dbReference type="Gene3D" id="3.40.50.1460">
    <property type="match status" value="1"/>
</dbReference>
<dbReference type="GO" id="GO:0006915">
    <property type="term" value="P:apoptotic process"/>
    <property type="evidence" value="ECO:0007669"/>
    <property type="project" value="UniProtKB-KW"/>
</dbReference>
<dbReference type="OrthoDB" id="3223806at2759"/>
<protein>
    <recommendedName>
        <fullName evidence="4">Peptidase C14 caspase domain-containing protein</fullName>
    </recommendedName>
</protein>
<dbReference type="GO" id="GO:0004197">
    <property type="term" value="F:cysteine-type endopeptidase activity"/>
    <property type="evidence" value="ECO:0007669"/>
    <property type="project" value="InterPro"/>
</dbReference>
<dbReference type="Pfam" id="PF00656">
    <property type="entry name" value="Peptidase_C14"/>
    <property type="match status" value="1"/>
</dbReference>
<dbReference type="GO" id="GO:0005737">
    <property type="term" value="C:cytoplasm"/>
    <property type="evidence" value="ECO:0007669"/>
    <property type="project" value="TreeGrafter"/>
</dbReference>
<evidence type="ECO:0000256" key="2">
    <source>
        <dbReference type="ARBA" id="ARBA00022703"/>
    </source>
</evidence>
<dbReference type="Proteomes" id="UP000807469">
    <property type="component" value="Unassembled WGS sequence"/>
</dbReference>
<dbReference type="InterPro" id="IPR029030">
    <property type="entry name" value="Caspase-like_dom_sf"/>
</dbReference>
<dbReference type="SUPFAM" id="SSF52129">
    <property type="entry name" value="Caspase-like"/>
    <property type="match status" value="1"/>
</dbReference>
<name>A0A9P5Z0M7_9AGAR</name>
<evidence type="ECO:0000313" key="5">
    <source>
        <dbReference type="EMBL" id="KAF9477974.1"/>
    </source>
</evidence>
<feature type="domain" description="Peptidase C14 caspase" evidence="4">
    <location>
        <begin position="9"/>
        <end position="264"/>
    </location>
</feature>
<dbReference type="InterPro" id="IPR050452">
    <property type="entry name" value="Metacaspase"/>
</dbReference>
<evidence type="ECO:0000256" key="3">
    <source>
        <dbReference type="ARBA" id="ARBA00022807"/>
    </source>
</evidence>
<sequence>MESQRTHFFALLIGINNYKLPMPPLHGAVNDAKCFRTYLEEDLGVPGDHIESLLNEKATRAGIIKALEDLSTDKRIENGDAIFIFYAGHGTEIVPPLIWKTPQNIQAIVPYDCDSPNGKGKLILPIPDYILGLHLSTIMERKGDNITVVFDCCYSGSGTRGKDDDPDPDLDLDLVRGVDLDFGQVSLDQLKGISTDQEAITSRSAITNLRHHGLGLGSHVLLSACGATEKAREHNDRGRFSAALLDLLTHVPLETLRYSDILRHSGMAEIPKQNPQCEGHESHLNRTIFNSKIIPVRRKSFDIYQATSGIRGRYIVQGGRMNGINLASEFGVYRKTDLSYSKQISALQVTDDLKGSSFVAKLSPGARNFDDLLAKEQMVATQIKFGAKDERLRIHIPPKNSLRAVYNDLVRKGEFKSIFDNIDLVEHPSKAQVTIMSPTSDTLRVTMPTPTPVYVKNEKTLTHVVNVPDVNTSSDFPWILSQMAHFYRELNYGNDRDTAQILPFLRVEFYELEERYVPDADECAVSMLVPKGPNLCINGKIDLRAFSTDSDVEIPYGIKIVNKSAFGLYANVFYFSTSDLSIGAVATSHVSISAKRVDIPLKAHGGSLEIGFGPAGYEPKCFNLDGNLSEDVGFLKLYLSTQSVNLGYLAQESPLGLGRTMTSFTGKTSRDVWTNIIIPVILHRLTNNDPALTGSDSKKTIKNRRYCTCLCV</sequence>
<evidence type="ECO:0000313" key="6">
    <source>
        <dbReference type="Proteomes" id="UP000807469"/>
    </source>
</evidence>
<reference evidence="5" key="1">
    <citation type="submission" date="2020-11" db="EMBL/GenBank/DDBJ databases">
        <authorList>
            <consortium name="DOE Joint Genome Institute"/>
            <person name="Ahrendt S."/>
            <person name="Riley R."/>
            <person name="Andreopoulos W."/>
            <person name="Labutti K."/>
            <person name="Pangilinan J."/>
            <person name="Ruiz-Duenas F.J."/>
            <person name="Barrasa J.M."/>
            <person name="Sanchez-Garcia M."/>
            <person name="Camarero S."/>
            <person name="Miyauchi S."/>
            <person name="Serrano A."/>
            <person name="Linde D."/>
            <person name="Babiker R."/>
            <person name="Drula E."/>
            <person name="Ayuso-Fernandez I."/>
            <person name="Pacheco R."/>
            <person name="Padilla G."/>
            <person name="Ferreira P."/>
            <person name="Barriuso J."/>
            <person name="Kellner H."/>
            <person name="Castanera R."/>
            <person name="Alfaro M."/>
            <person name="Ramirez L."/>
            <person name="Pisabarro A.G."/>
            <person name="Kuo A."/>
            <person name="Tritt A."/>
            <person name="Lipzen A."/>
            <person name="He G."/>
            <person name="Yan M."/>
            <person name="Ng V."/>
            <person name="Cullen D."/>
            <person name="Martin F."/>
            <person name="Rosso M.-N."/>
            <person name="Henrissat B."/>
            <person name="Hibbett D."/>
            <person name="Martinez A.T."/>
            <person name="Grigoriev I.V."/>
        </authorList>
    </citation>
    <scope>NUCLEOTIDE SEQUENCE</scope>
    <source>
        <strain evidence="5">CIRM-BRFM 674</strain>
    </source>
</reference>
<proteinExistence type="inferred from homology"/>
<dbReference type="AlphaFoldDB" id="A0A9P5Z0M7"/>
<keyword evidence="2" id="KW-0053">Apoptosis</keyword>
<keyword evidence="3" id="KW-0788">Thiol protease</keyword>
<comment type="caution">
    <text evidence="5">The sequence shown here is derived from an EMBL/GenBank/DDBJ whole genome shotgun (WGS) entry which is preliminary data.</text>
</comment>
<accession>A0A9P5Z0M7</accession>